<dbReference type="InterPro" id="IPR011141">
    <property type="entry name" value="Polyketide_synthase_type-III"/>
</dbReference>
<evidence type="ECO:0000259" key="5">
    <source>
        <dbReference type="Pfam" id="PF02797"/>
    </source>
</evidence>
<keyword evidence="2 3" id="KW-0808">Transferase</keyword>
<feature type="domain" description="Chalcone/stilbene synthase N-terminal" evidence="4">
    <location>
        <begin position="3"/>
        <end position="82"/>
    </location>
</feature>
<comment type="similarity">
    <text evidence="1 3">Belongs to the thiolase-like superfamily. Chalcone/stilbene synthases family.</text>
</comment>
<sequence>MQALGLPLNTQRLSIQFMGCFGAISGIRCAAALAVENPQNRVLVVCTELCSLHMQLNDKVDNLIATVLFGDGSGAFIVGCSPTENETPLYAIHSCSSFVIPNTLDQMAWDMSKSGLLIGLAKEIAGEIFHHIGDFVNEMLKYCPDEKHSQHRVGMRDCNLAIHPGGPLIINTIQNVLDIKTNAANHYDKDAPSYETWAILKEYGNMSSATLVYVLDRIRENKRKTNRWTPTIAFGPGLSIEGALLRACF</sequence>
<name>A0A146M304_LYGHE</name>
<dbReference type="InterPro" id="IPR012328">
    <property type="entry name" value="Chalcone/stilbene_synt_C"/>
</dbReference>
<dbReference type="EMBL" id="GDHC01005463">
    <property type="protein sequence ID" value="JAQ13166.1"/>
    <property type="molecule type" value="Transcribed_RNA"/>
</dbReference>
<dbReference type="SUPFAM" id="SSF53901">
    <property type="entry name" value="Thiolase-like"/>
    <property type="match status" value="2"/>
</dbReference>
<evidence type="ECO:0000313" key="6">
    <source>
        <dbReference type="EMBL" id="JAQ13166.1"/>
    </source>
</evidence>
<proteinExistence type="inferred from homology"/>
<protein>
    <submittedName>
        <fullName evidence="6">Putative polyketide synthase 1</fullName>
    </submittedName>
</protein>
<feature type="domain" description="Chalcone/stilbene synthase C-terminal" evidence="5">
    <location>
        <begin position="92"/>
        <end position="247"/>
    </location>
</feature>
<dbReference type="Pfam" id="PF02797">
    <property type="entry name" value="Chal_sti_synt_C"/>
    <property type="match status" value="1"/>
</dbReference>
<keyword evidence="3" id="KW-0012">Acyltransferase</keyword>
<evidence type="ECO:0000259" key="4">
    <source>
        <dbReference type="Pfam" id="PF00195"/>
    </source>
</evidence>
<dbReference type="PANTHER" id="PTHR11877:SF46">
    <property type="entry name" value="TYPE III POLYKETIDE SYNTHASE A"/>
    <property type="match status" value="1"/>
</dbReference>
<evidence type="ECO:0000256" key="3">
    <source>
        <dbReference type="RuleBase" id="RU003633"/>
    </source>
</evidence>
<dbReference type="InterPro" id="IPR001099">
    <property type="entry name" value="Chalcone/stilbene_synt_N"/>
</dbReference>
<dbReference type="GO" id="GO:0030639">
    <property type="term" value="P:polyketide biosynthetic process"/>
    <property type="evidence" value="ECO:0007669"/>
    <property type="project" value="TreeGrafter"/>
</dbReference>
<dbReference type="AlphaFoldDB" id="A0A146M304"/>
<gene>
    <name evidence="6" type="primary">stlA</name>
    <name evidence="6" type="ORF">g.45242</name>
</gene>
<dbReference type="GO" id="GO:0016747">
    <property type="term" value="F:acyltransferase activity, transferring groups other than amino-acyl groups"/>
    <property type="evidence" value="ECO:0007669"/>
    <property type="project" value="InterPro"/>
</dbReference>
<evidence type="ECO:0000256" key="2">
    <source>
        <dbReference type="ARBA" id="ARBA00022679"/>
    </source>
</evidence>
<dbReference type="PANTHER" id="PTHR11877">
    <property type="entry name" value="HYDROXYMETHYLGLUTARYL-COA SYNTHASE"/>
    <property type="match status" value="1"/>
</dbReference>
<evidence type="ECO:0000256" key="1">
    <source>
        <dbReference type="ARBA" id="ARBA00005531"/>
    </source>
</evidence>
<organism evidence="6">
    <name type="scientific">Lygus hesperus</name>
    <name type="common">Western plant bug</name>
    <dbReference type="NCBI Taxonomy" id="30085"/>
    <lineage>
        <taxon>Eukaryota</taxon>
        <taxon>Metazoa</taxon>
        <taxon>Ecdysozoa</taxon>
        <taxon>Arthropoda</taxon>
        <taxon>Hexapoda</taxon>
        <taxon>Insecta</taxon>
        <taxon>Pterygota</taxon>
        <taxon>Neoptera</taxon>
        <taxon>Paraneoptera</taxon>
        <taxon>Hemiptera</taxon>
        <taxon>Heteroptera</taxon>
        <taxon>Panheteroptera</taxon>
        <taxon>Cimicomorpha</taxon>
        <taxon>Miridae</taxon>
        <taxon>Mirini</taxon>
        <taxon>Lygus</taxon>
    </lineage>
</organism>
<dbReference type="Pfam" id="PF00195">
    <property type="entry name" value="Chal_sti_synt_N"/>
    <property type="match status" value="1"/>
</dbReference>
<dbReference type="Gene3D" id="3.40.47.10">
    <property type="match status" value="2"/>
</dbReference>
<reference evidence="6" key="1">
    <citation type="journal article" date="2016" name="Gigascience">
        <title>De novo construction of an expanded transcriptome assembly for the western tarnished plant bug, Lygus hesperus.</title>
        <authorList>
            <person name="Tassone E.E."/>
            <person name="Geib S.M."/>
            <person name="Hall B."/>
            <person name="Fabrick J.A."/>
            <person name="Brent C.S."/>
            <person name="Hull J.J."/>
        </authorList>
    </citation>
    <scope>NUCLEOTIDE SEQUENCE</scope>
</reference>
<accession>A0A146M304</accession>
<dbReference type="InterPro" id="IPR016039">
    <property type="entry name" value="Thiolase-like"/>
</dbReference>